<reference evidence="2 3" key="1">
    <citation type="submission" date="2007-03" db="EMBL/GenBank/DDBJ databases">
        <authorList>
            <person name="Stal L."/>
            <person name="Ferriera S."/>
            <person name="Johnson J."/>
            <person name="Kravitz S."/>
            <person name="Beeson K."/>
            <person name="Sutton G."/>
            <person name="Rogers Y.-H."/>
            <person name="Friedman R."/>
            <person name="Frazier M."/>
            <person name="Venter J.C."/>
        </authorList>
    </citation>
    <scope>NUCLEOTIDE SEQUENCE [LARGE SCALE GENOMIC DNA]</scope>
    <source>
        <strain evidence="2 3">CCY0110</strain>
    </source>
</reference>
<dbReference type="AlphaFoldDB" id="A3IVU3"/>
<dbReference type="Gene3D" id="3.40.50.1110">
    <property type="entry name" value="SGNH hydrolase"/>
    <property type="match status" value="1"/>
</dbReference>
<dbReference type="eggNOG" id="COG2755">
    <property type="taxonomic scope" value="Bacteria"/>
</dbReference>
<dbReference type="Pfam" id="PF13472">
    <property type="entry name" value="Lipase_GDSL_2"/>
    <property type="match status" value="1"/>
</dbReference>
<proteinExistence type="predicted"/>
<dbReference type="InterPro" id="IPR036514">
    <property type="entry name" value="SGNH_hydro_sf"/>
</dbReference>
<evidence type="ECO:0000259" key="1">
    <source>
        <dbReference type="Pfam" id="PF13472"/>
    </source>
</evidence>
<dbReference type="GO" id="GO:0004622">
    <property type="term" value="F:phosphatidylcholine lysophospholipase activity"/>
    <property type="evidence" value="ECO:0007669"/>
    <property type="project" value="TreeGrafter"/>
</dbReference>
<dbReference type="InterPro" id="IPR051532">
    <property type="entry name" value="Ester_Hydrolysis_Enzymes"/>
</dbReference>
<gene>
    <name evidence="2" type="ORF">CY0110_12242</name>
</gene>
<dbReference type="InterPro" id="IPR013830">
    <property type="entry name" value="SGNH_hydro"/>
</dbReference>
<protein>
    <submittedName>
        <fullName evidence="2">Lipolytic enzyme, G-D-S-L</fullName>
    </submittedName>
</protein>
<accession>A3IVU3</accession>
<dbReference type="EMBL" id="AAXW01000045">
    <property type="protein sequence ID" value="EAZ89404.1"/>
    <property type="molecule type" value="Genomic_DNA"/>
</dbReference>
<dbReference type="Proteomes" id="UP000003781">
    <property type="component" value="Unassembled WGS sequence"/>
</dbReference>
<feature type="domain" description="SGNH hydrolase-type esterase" evidence="1">
    <location>
        <begin position="24"/>
        <end position="212"/>
    </location>
</feature>
<dbReference type="PANTHER" id="PTHR30383">
    <property type="entry name" value="THIOESTERASE 1/PROTEASE 1/LYSOPHOSPHOLIPASE L1"/>
    <property type="match status" value="1"/>
</dbReference>
<dbReference type="RefSeq" id="WP_008277502.1">
    <property type="nucleotide sequence ID" value="NZ_AAXW01000045.1"/>
</dbReference>
<name>A3IVU3_9CHRO</name>
<evidence type="ECO:0000313" key="3">
    <source>
        <dbReference type="Proteomes" id="UP000003781"/>
    </source>
</evidence>
<dbReference type="PANTHER" id="PTHR30383:SF5">
    <property type="entry name" value="SGNH HYDROLASE-TYPE ESTERASE DOMAIN-CONTAINING PROTEIN"/>
    <property type="match status" value="1"/>
</dbReference>
<comment type="caution">
    <text evidence="2">The sequence shown here is derived from an EMBL/GenBank/DDBJ whole genome shotgun (WGS) entry which is preliminary data.</text>
</comment>
<evidence type="ECO:0000313" key="2">
    <source>
        <dbReference type="EMBL" id="EAZ89404.1"/>
    </source>
</evidence>
<dbReference type="SUPFAM" id="SSF52266">
    <property type="entry name" value="SGNH hydrolase"/>
    <property type="match status" value="1"/>
</dbReference>
<keyword evidence="3" id="KW-1185">Reference proteome</keyword>
<organism evidence="2 3">
    <name type="scientific">Crocosphaera chwakensis CCY0110</name>
    <dbReference type="NCBI Taxonomy" id="391612"/>
    <lineage>
        <taxon>Bacteria</taxon>
        <taxon>Bacillati</taxon>
        <taxon>Cyanobacteriota</taxon>
        <taxon>Cyanophyceae</taxon>
        <taxon>Oscillatoriophycideae</taxon>
        <taxon>Chroococcales</taxon>
        <taxon>Aphanothecaceae</taxon>
        <taxon>Crocosphaera</taxon>
        <taxon>Crocosphaera chwakensis</taxon>
    </lineage>
</organism>
<sequence>MSTLATPTQIWNSSFNHQSLRIVALGDSLVYGYGDPVGGGWVERLRRQWMAQENGHVLYNLGVRGDRTQQVAERLEGEYRYRGELRNRVPDVIILSVGVNDSARLRRPNGRLFTDFETYQQEIENLLDQAQQLCPVYFVGMVPVDEEKMPFIDCFYFNHFDQYRYKEVTKKLCQSRNIPYLDIFDLWLARGENYVKSRLINDGLHPNVKGYESLYEDILNWQGLQQLNMSNLSAMV</sequence>
<dbReference type="OrthoDB" id="252349at2"/>